<dbReference type="EMBL" id="PVXQ01000010">
    <property type="protein sequence ID" value="PRR83065.1"/>
    <property type="molecule type" value="Genomic_DNA"/>
</dbReference>
<dbReference type="InterPro" id="IPR006379">
    <property type="entry name" value="HAD-SF_hydro_IIB"/>
</dbReference>
<dbReference type="Proteomes" id="UP000239471">
    <property type="component" value="Unassembled WGS sequence"/>
</dbReference>
<dbReference type="GO" id="GO:0000287">
    <property type="term" value="F:magnesium ion binding"/>
    <property type="evidence" value="ECO:0007669"/>
    <property type="project" value="TreeGrafter"/>
</dbReference>
<dbReference type="GO" id="GO:0005829">
    <property type="term" value="C:cytosol"/>
    <property type="evidence" value="ECO:0007669"/>
    <property type="project" value="TreeGrafter"/>
</dbReference>
<dbReference type="PANTHER" id="PTHR10000">
    <property type="entry name" value="PHOSPHOSERINE PHOSPHATASE"/>
    <property type="match status" value="1"/>
</dbReference>
<proteinExistence type="predicted"/>
<comment type="caution">
    <text evidence="1">The sequence shown here is derived from an EMBL/GenBank/DDBJ whole genome shotgun (WGS) entry which is preliminary data.</text>
</comment>
<evidence type="ECO:0000313" key="1">
    <source>
        <dbReference type="EMBL" id="PRR83065.1"/>
    </source>
</evidence>
<dbReference type="Gene3D" id="3.40.50.1000">
    <property type="entry name" value="HAD superfamily/HAD-like"/>
    <property type="match status" value="1"/>
</dbReference>
<dbReference type="EC" id="3.1.3.23" evidence="1"/>
<dbReference type="GO" id="GO:0050308">
    <property type="term" value="F:sugar-phosphatase activity"/>
    <property type="evidence" value="ECO:0007669"/>
    <property type="project" value="UniProtKB-EC"/>
</dbReference>
<sequence length="275" mass="30995">MNYKLICIDMDGTLLDDNHLISEENKKAIKEAHNRGVVIAVTTGRLFTSASYSYSLLDIEGPIIASNGTYIRERSKEEFIYKDTFTLEECNELNEILNKSNLTHYFYTHNTALGSETLPENHPYVAFNKEVSEDLRIHFCIKEDLSPLFKEYENEVLKAIVIEKKDKEALLKVKNELKSLDKFEVVSSGPYNFEIMKKGSSKGSAVQRLAESLGIKQEQVICMGDNENDLSMIRYAGLGIAMGNAVDLLKNEANYITDTNVNSGVGKAIRKFVLN</sequence>
<dbReference type="SFLD" id="SFLDS00003">
    <property type="entry name" value="Haloacid_Dehalogenase"/>
    <property type="match status" value="1"/>
</dbReference>
<dbReference type="InterPro" id="IPR000150">
    <property type="entry name" value="Cof"/>
</dbReference>
<dbReference type="NCBIfam" id="TIGR00099">
    <property type="entry name" value="Cof-subfamily"/>
    <property type="match status" value="1"/>
</dbReference>
<organism evidence="1 2">
    <name type="scientific">Clostridium vincentii</name>
    <dbReference type="NCBI Taxonomy" id="52704"/>
    <lineage>
        <taxon>Bacteria</taxon>
        <taxon>Bacillati</taxon>
        <taxon>Bacillota</taxon>
        <taxon>Clostridia</taxon>
        <taxon>Eubacteriales</taxon>
        <taxon>Clostridiaceae</taxon>
        <taxon>Clostridium</taxon>
    </lineage>
</organism>
<dbReference type="SUPFAM" id="SSF56784">
    <property type="entry name" value="HAD-like"/>
    <property type="match status" value="1"/>
</dbReference>
<dbReference type="InterPro" id="IPR036412">
    <property type="entry name" value="HAD-like_sf"/>
</dbReference>
<keyword evidence="2" id="KW-1185">Reference proteome</keyword>
<dbReference type="OrthoDB" id="9781413at2"/>
<keyword evidence="1" id="KW-0378">Hydrolase</keyword>
<dbReference type="NCBIfam" id="TIGR01484">
    <property type="entry name" value="HAD-SF-IIB"/>
    <property type="match status" value="1"/>
</dbReference>
<dbReference type="RefSeq" id="WP_106059306.1">
    <property type="nucleotide sequence ID" value="NZ_PVXQ01000010.1"/>
</dbReference>
<gene>
    <name evidence="1" type="primary">yidA_4</name>
    <name evidence="1" type="ORF">CLVI_13140</name>
</gene>
<dbReference type="InterPro" id="IPR023214">
    <property type="entry name" value="HAD_sf"/>
</dbReference>
<protein>
    <submittedName>
        <fullName evidence="1">Sugar phosphatase YidA</fullName>
        <ecNumber evidence="1">3.1.3.23</ecNumber>
    </submittedName>
</protein>
<dbReference type="SFLD" id="SFLDG01144">
    <property type="entry name" value="C2.B.4:_PGP_Like"/>
    <property type="match status" value="1"/>
</dbReference>
<accession>A0A2T0BGS4</accession>
<dbReference type="AlphaFoldDB" id="A0A2T0BGS4"/>
<dbReference type="Pfam" id="PF08282">
    <property type="entry name" value="Hydrolase_3"/>
    <property type="match status" value="1"/>
</dbReference>
<name>A0A2T0BGS4_9CLOT</name>
<reference evidence="1 2" key="1">
    <citation type="submission" date="2018-03" db="EMBL/GenBank/DDBJ databases">
        <title>Genome sequence of Clostridium vincentii DSM 10228.</title>
        <authorList>
            <person name="Poehlein A."/>
            <person name="Daniel R."/>
        </authorList>
    </citation>
    <scope>NUCLEOTIDE SEQUENCE [LARGE SCALE GENOMIC DNA]</scope>
    <source>
        <strain evidence="1 2">DSM 10228</strain>
    </source>
</reference>
<evidence type="ECO:0000313" key="2">
    <source>
        <dbReference type="Proteomes" id="UP000239471"/>
    </source>
</evidence>
<dbReference type="PANTHER" id="PTHR10000:SF8">
    <property type="entry name" value="HAD SUPERFAMILY HYDROLASE-LIKE, TYPE 3"/>
    <property type="match status" value="1"/>
</dbReference>
<dbReference type="SFLD" id="SFLDG01140">
    <property type="entry name" value="C2.B:_Phosphomannomutase_and_P"/>
    <property type="match status" value="1"/>
</dbReference>
<dbReference type="CDD" id="cd07516">
    <property type="entry name" value="HAD_Pase"/>
    <property type="match status" value="1"/>
</dbReference>
<dbReference type="Gene3D" id="3.30.1240.10">
    <property type="match status" value="1"/>
</dbReference>
<dbReference type="PROSITE" id="PS01229">
    <property type="entry name" value="COF_2"/>
    <property type="match status" value="1"/>
</dbReference>